<comment type="subcellular location">
    <subcellularLocation>
        <location evidence="1">Cell outer membrane</location>
        <topology evidence="1">Multi-pass membrane protein</topology>
    </subcellularLocation>
</comment>
<accession>A0ABR6ZTB5</accession>
<evidence type="ECO:0000256" key="2">
    <source>
        <dbReference type="ARBA" id="ARBA00008163"/>
    </source>
</evidence>
<evidence type="ECO:0000256" key="3">
    <source>
        <dbReference type="ARBA" id="ARBA00022452"/>
    </source>
</evidence>
<dbReference type="PANTHER" id="PTHR35093">
    <property type="entry name" value="OUTER MEMBRANE PROTEIN NMB0088-RELATED"/>
    <property type="match status" value="1"/>
</dbReference>
<evidence type="ECO:0000256" key="5">
    <source>
        <dbReference type="ARBA" id="ARBA00022729"/>
    </source>
</evidence>
<sequence>MKLTSHRIKKILLLSMTISTGAFATDGYFSHGFGVKSQATGGIGIALPQDSLAAATNPAGTVLVGDRVDAGVSWFAPRRGADITGNGAPGANGSYDGNDTGNFFIPEIAYTRQLSAAAAVGIAVYGNGGMNTDYSKNPFGAFGSKGRAGINLEQLFVSPSFAYKLNDQNAIGISANFAYQRFSANGLSVFSSNSIDAANLTDRGTDASNGWGFHLGWNGQITPELSLGATWASKVKTGNFEKYRGLFADQGGFDIPENYGLGIAFKPAPGLTLAADVQRIKFAGVKSIANPLANLFAGNPLGSANGPGFGWRDITVVKVGAIYEYNKALDLRAGYNHGGQAVQSDQTFFNILAPGVVQDHLTFGATFKNTPNTEISFSYSHGFKKTINGVNSIPAPFGGGNANVSLSENIVGIAFAWKL</sequence>
<evidence type="ECO:0000256" key="4">
    <source>
        <dbReference type="ARBA" id="ARBA00022692"/>
    </source>
</evidence>
<keyword evidence="10" id="KW-1185">Reference proteome</keyword>
<comment type="similarity">
    <text evidence="2">Belongs to the OmpP1/FadL family.</text>
</comment>
<evidence type="ECO:0000256" key="8">
    <source>
        <dbReference type="SAM" id="SignalP"/>
    </source>
</evidence>
<dbReference type="EMBL" id="JACOGF010000008">
    <property type="protein sequence ID" value="MBC3919121.1"/>
    <property type="molecule type" value="Genomic_DNA"/>
</dbReference>
<keyword evidence="4" id="KW-0812">Transmembrane</keyword>
<evidence type="ECO:0000256" key="7">
    <source>
        <dbReference type="ARBA" id="ARBA00023237"/>
    </source>
</evidence>
<evidence type="ECO:0000313" key="10">
    <source>
        <dbReference type="Proteomes" id="UP000650424"/>
    </source>
</evidence>
<protein>
    <submittedName>
        <fullName evidence="9">Outer membrane protein transport protein</fullName>
    </submittedName>
</protein>
<organism evidence="9 10">
    <name type="scientific">Undibacterium hunanense</name>
    <dbReference type="NCBI Taxonomy" id="2762292"/>
    <lineage>
        <taxon>Bacteria</taxon>
        <taxon>Pseudomonadati</taxon>
        <taxon>Pseudomonadota</taxon>
        <taxon>Betaproteobacteria</taxon>
        <taxon>Burkholderiales</taxon>
        <taxon>Oxalobacteraceae</taxon>
        <taxon>Undibacterium</taxon>
    </lineage>
</organism>
<comment type="caution">
    <text evidence="9">The sequence shown here is derived from an EMBL/GenBank/DDBJ whole genome shotgun (WGS) entry which is preliminary data.</text>
</comment>
<reference evidence="9 10" key="1">
    <citation type="submission" date="2020-08" db="EMBL/GenBank/DDBJ databases">
        <title>Novel species isolated from subtropical streams in China.</title>
        <authorList>
            <person name="Lu H."/>
        </authorList>
    </citation>
    <scope>NUCLEOTIDE SEQUENCE [LARGE SCALE GENOMIC DNA]</scope>
    <source>
        <strain evidence="9 10">CY18W</strain>
    </source>
</reference>
<dbReference type="InterPro" id="IPR005017">
    <property type="entry name" value="OMPP1/FadL/TodX"/>
</dbReference>
<dbReference type="Gene3D" id="2.40.160.60">
    <property type="entry name" value="Outer membrane protein transport protein (OMPP1/FadL/TodX)"/>
    <property type="match status" value="1"/>
</dbReference>
<keyword evidence="7" id="KW-0998">Cell outer membrane</keyword>
<dbReference type="PANTHER" id="PTHR35093:SF8">
    <property type="entry name" value="OUTER MEMBRANE PROTEIN NMB0088-RELATED"/>
    <property type="match status" value="1"/>
</dbReference>
<evidence type="ECO:0000313" key="9">
    <source>
        <dbReference type="EMBL" id="MBC3919121.1"/>
    </source>
</evidence>
<proteinExistence type="inferred from homology"/>
<keyword evidence="3" id="KW-1134">Transmembrane beta strand</keyword>
<gene>
    <name evidence="9" type="ORF">H8L32_16640</name>
</gene>
<feature type="chain" id="PRO_5046500534" evidence="8">
    <location>
        <begin position="25"/>
        <end position="419"/>
    </location>
</feature>
<feature type="signal peptide" evidence="8">
    <location>
        <begin position="1"/>
        <end position="24"/>
    </location>
</feature>
<evidence type="ECO:0000256" key="6">
    <source>
        <dbReference type="ARBA" id="ARBA00023136"/>
    </source>
</evidence>
<keyword evidence="6" id="KW-0472">Membrane</keyword>
<dbReference type="SUPFAM" id="SSF56935">
    <property type="entry name" value="Porins"/>
    <property type="match status" value="1"/>
</dbReference>
<evidence type="ECO:0000256" key="1">
    <source>
        <dbReference type="ARBA" id="ARBA00004571"/>
    </source>
</evidence>
<dbReference type="Pfam" id="PF03349">
    <property type="entry name" value="Toluene_X"/>
    <property type="match status" value="1"/>
</dbReference>
<name>A0ABR6ZTB5_9BURK</name>
<dbReference type="Proteomes" id="UP000650424">
    <property type="component" value="Unassembled WGS sequence"/>
</dbReference>
<keyword evidence="5 8" id="KW-0732">Signal</keyword>